<dbReference type="KEGG" id="scyp:JYB88_08455"/>
<name>A0A974XNF0_9GAMM</name>
<dbReference type="Pfam" id="PF01512">
    <property type="entry name" value="Complex1_51K"/>
    <property type="match status" value="1"/>
</dbReference>
<dbReference type="Pfam" id="PF10531">
    <property type="entry name" value="SLBB"/>
    <property type="match status" value="1"/>
</dbReference>
<accession>A0A974XNF0</accession>
<feature type="domain" description="4Fe-4S ferredoxin-type" evidence="10">
    <location>
        <begin position="370"/>
        <end position="397"/>
    </location>
</feature>
<evidence type="ECO:0000256" key="5">
    <source>
        <dbReference type="ARBA" id="ARBA00022982"/>
    </source>
</evidence>
<comment type="subunit">
    <text evidence="8">The complex is composed of six subunits: RnfA, RnfB, RnfC, RnfD, RnfE and RnfG.</text>
</comment>
<dbReference type="NCBIfam" id="NF003454">
    <property type="entry name" value="PRK05035.1"/>
    <property type="match status" value="1"/>
</dbReference>
<dbReference type="InterPro" id="IPR010208">
    <property type="entry name" value="Ion_transpt_RnfC/RsxC"/>
</dbReference>
<dbReference type="RefSeq" id="WP_207326120.1">
    <property type="nucleotide sequence ID" value="NZ_CP071504.1"/>
</dbReference>
<dbReference type="InterPro" id="IPR026902">
    <property type="entry name" value="RnfC_N"/>
</dbReference>
<dbReference type="InterPro" id="IPR017896">
    <property type="entry name" value="4Fe4S_Fe-S-bd"/>
</dbReference>
<feature type="compositionally biased region" description="Basic and acidic residues" evidence="9">
    <location>
        <begin position="704"/>
        <end position="716"/>
    </location>
</feature>
<dbReference type="GO" id="GO:0046872">
    <property type="term" value="F:metal ion binding"/>
    <property type="evidence" value="ECO:0007669"/>
    <property type="project" value="UniProtKB-KW"/>
</dbReference>
<protein>
    <recommendedName>
        <fullName evidence="8">Ion-translocating oxidoreductase complex subunit C</fullName>
        <ecNumber evidence="8">7.-.-.-</ecNumber>
    </recommendedName>
    <alternativeName>
        <fullName evidence="8">Rnf electron transport complex subunit C</fullName>
    </alternativeName>
</protein>
<dbReference type="GO" id="GO:0005886">
    <property type="term" value="C:plasma membrane"/>
    <property type="evidence" value="ECO:0007669"/>
    <property type="project" value="UniProtKB-SubCell"/>
</dbReference>
<keyword evidence="7 8" id="KW-0411">Iron-sulfur</keyword>
<keyword evidence="8" id="KW-1278">Translocase</keyword>
<feature type="binding site" evidence="8">
    <location>
        <position position="385"/>
    </location>
    <ligand>
        <name>[4Fe-4S] cluster</name>
        <dbReference type="ChEBI" id="CHEBI:49883"/>
        <label>1</label>
    </ligand>
</feature>
<feature type="binding site" evidence="8">
    <location>
        <position position="421"/>
    </location>
    <ligand>
        <name>[4Fe-4S] cluster</name>
        <dbReference type="ChEBI" id="CHEBI:49883"/>
        <label>2</label>
    </ligand>
</feature>
<comment type="subcellular location">
    <subcellularLocation>
        <location evidence="8">Cell inner membrane</location>
        <topology evidence="8">Peripheral membrane protein</topology>
    </subcellularLocation>
</comment>
<sequence length="800" mass="83833">MLSLIEQLDKGVLWRSAGGIHPPELKTLSNGSHIAKVSAVQPLLLALPQVGDNATLMVSVGDRVRKGQCLTTGSGIHYLPVHAPVSGTVTAIGQRPSNHASALPVLTLELTSDGADEWVELQSADPEAADTKTLLGKIRDAGIAGMGGAAFPSHIKLNPVSEIQLLIINGVECEPYITADDRLMREYADGIFDGIRIMERLLQPERIVIAIEDNKPEAAEAMEQALKRSKLSPGRARVTVIPTKYPSGGEKQLIQILTGQEVPSGGIPAQLGIVVHNVGTAYAVAEAVIQGKPLIERVVTVTGQGVGRPGNYWAPIGIQISDLLHQCQFKATQVQSVIQGGPMMGYTLPQLDVPLLKGSNCILVPTTDELGPDLDEKACIRCGECAQACPALLLPQQLFWHAKAGEYDKAESFNLRDCIECGCCSYVCPSDIPLVEYYRVAKAALRQDAEEKRQAERAKVRFEARLQRLEEEKQAREAKAREAAEKRQAAMTGQEKDAVAEALARIQAKKVAQATEDQSKAATDTNTVADPKAKVAEAIARAKAKKAAQAGLGNETPEQNDAAAPSETGDDTKSRVAAAVARAKAKKAAQAGLGNEAPVQNEAAAQSETGDDTKAKVAAAVARAKAKKAAQAAGASGSDAVQEQAPAQTEADNQGADAKAARVAAAIAKAKAKKAADDAGEKPQAAQVDAQTSHEPSQEASSEPSKEASAELKADEPESAADAKAARVAAAIAKAKAKKAAASSESPESAGEPKAVQEVLSAIAQPQAGQALSAEEQKKQRIAAAVAKAKANKAARQQED</sequence>
<evidence type="ECO:0000256" key="4">
    <source>
        <dbReference type="ARBA" id="ARBA00022737"/>
    </source>
</evidence>
<reference evidence="11 12" key="1">
    <citation type="submission" date="2021-03" db="EMBL/GenBank/DDBJ databases">
        <title>Novel species identification of genus Shewanella.</title>
        <authorList>
            <person name="Liu G."/>
            <person name="Zhang Q."/>
        </authorList>
    </citation>
    <scope>NUCLEOTIDE SEQUENCE [LARGE SCALE GENOMIC DNA]</scope>
    <source>
        <strain evidence="11 12">FJAT-53726</strain>
    </source>
</reference>
<keyword evidence="4 8" id="KW-0677">Repeat</keyword>
<evidence type="ECO:0000256" key="6">
    <source>
        <dbReference type="ARBA" id="ARBA00023004"/>
    </source>
</evidence>
<dbReference type="PROSITE" id="PS51379">
    <property type="entry name" value="4FE4S_FER_2"/>
    <property type="match status" value="2"/>
</dbReference>
<comment type="function">
    <text evidence="8">Part of a membrane-bound complex that couples electron transfer with translocation of ions across the membrane.</text>
</comment>
<dbReference type="GO" id="GO:0009055">
    <property type="term" value="F:electron transfer activity"/>
    <property type="evidence" value="ECO:0007669"/>
    <property type="project" value="InterPro"/>
</dbReference>
<feature type="domain" description="4Fe-4S ferredoxin-type" evidence="10">
    <location>
        <begin position="409"/>
        <end position="438"/>
    </location>
</feature>
<feature type="compositionally biased region" description="Polar residues" evidence="9">
    <location>
        <begin position="639"/>
        <end position="652"/>
    </location>
</feature>
<dbReference type="Proteomes" id="UP000663281">
    <property type="component" value="Chromosome"/>
</dbReference>
<keyword evidence="2 8" id="KW-0004">4Fe-4S</keyword>
<keyword evidence="3 8" id="KW-0479">Metal-binding</keyword>
<dbReference type="EC" id="7.-.-.-" evidence="8"/>
<evidence type="ECO:0000256" key="7">
    <source>
        <dbReference type="ARBA" id="ARBA00023014"/>
    </source>
</evidence>
<keyword evidence="8" id="KW-1003">Cell membrane</keyword>
<dbReference type="InterPro" id="IPR011538">
    <property type="entry name" value="Nuo51_FMN-bd"/>
</dbReference>
<dbReference type="NCBIfam" id="TIGR01945">
    <property type="entry name" value="rnfC"/>
    <property type="match status" value="1"/>
</dbReference>
<feature type="compositionally biased region" description="Low complexity" evidence="9">
    <location>
        <begin position="656"/>
        <end position="669"/>
    </location>
</feature>
<evidence type="ECO:0000256" key="8">
    <source>
        <dbReference type="HAMAP-Rule" id="MF_00461"/>
    </source>
</evidence>
<dbReference type="EMBL" id="CP071504">
    <property type="protein sequence ID" value="QSX31630.1"/>
    <property type="molecule type" value="Genomic_DNA"/>
</dbReference>
<dbReference type="AlphaFoldDB" id="A0A974XNF0"/>
<dbReference type="PANTHER" id="PTHR43034">
    <property type="entry name" value="ION-TRANSLOCATING OXIDOREDUCTASE COMPLEX SUBUNIT C"/>
    <property type="match status" value="1"/>
</dbReference>
<feature type="compositionally biased region" description="Low complexity" evidence="9">
    <location>
        <begin position="720"/>
        <end position="754"/>
    </location>
</feature>
<proteinExistence type="inferred from homology"/>
<feature type="binding site" evidence="8">
    <location>
        <position position="418"/>
    </location>
    <ligand>
        <name>[4Fe-4S] cluster</name>
        <dbReference type="ChEBI" id="CHEBI:49883"/>
        <label>2</label>
    </ligand>
</feature>
<feature type="binding site" evidence="8">
    <location>
        <position position="428"/>
    </location>
    <ligand>
        <name>[4Fe-4S] cluster</name>
        <dbReference type="ChEBI" id="CHEBI:49883"/>
        <label>1</label>
    </ligand>
</feature>
<organism evidence="11 12">
    <name type="scientific">Shewanella cyperi</name>
    <dbReference type="NCBI Taxonomy" id="2814292"/>
    <lineage>
        <taxon>Bacteria</taxon>
        <taxon>Pseudomonadati</taxon>
        <taxon>Pseudomonadota</taxon>
        <taxon>Gammaproteobacteria</taxon>
        <taxon>Alteromonadales</taxon>
        <taxon>Shewanellaceae</taxon>
        <taxon>Shewanella</taxon>
    </lineage>
</organism>
<dbReference type="GO" id="GO:0051539">
    <property type="term" value="F:4 iron, 4 sulfur cluster binding"/>
    <property type="evidence" value="ECO:0007669"/>
    <property type="project" value="UniProtKB-KW"/>
</dbReference>
<gene>
    <name evidence="11" type="primary">rsxC</name>
    <name evidence="8" type="synonym">rnfC</name>
    <name evidence="11" type="ORF">JYB88_08455</name>
</gene>
<feature type="compositionally biased region" description="Low complexity" evidence="9">
    <location>
        <begin position="616"/>
        <end position="635"/>
    </location>
</feature>
<evidence type="ECO:0000259" key="10">
    <source>
        <dbReference type="PROSITE" id="PS51379"/>
    </source>
</evidence>
<dbReference type="Gene3D" id="3.30.70.20">
    <property type="match status" value="1"/>
</dbReference>
<keyword evidence="8" id="KW-0472">Membrane</keyword>
<evidence type="ECO:0000256" key="3">
    <source>
        <dbReference type="ARBA" id="ARBA00022723"/>
    </source>
</evidence>
<keyword evidence="1 8" id="KW-0813">Transport</keyword>
<dbReference type="InterPro" id="IPR017900">
    <property type="entry name" value="4Fe4S_Fe_S_CS"/>
</dbReference>
<feature type="binding site" evidence="8">
    <location>
        <position position="389"/>
    </location>
    <ligand>
        <name>[4Fe-4S] cluster</name>
        <dbReference type="ChEBI" id="CHEBI:49883"/>
        <label>2</label>
    </ligand>
</feature>
<dbReference type="InterPro" id="IPR037225">
    <property type="entry name" value="Nuo51_FMN-bd_sf"/>
</dbReference>
<keyword evidence="5 8" id="KW-0249">Electron transport</keyword>
<comment type="similarity">
    <text evidence="8">Belongs to the 4Fe4S bacterial-type ferredoxin family. RnfC subfamily.</text>
</comment>
<evidence type="ECO:0000256" key="2">
    <source>
        <dbReference type="ARBA" id="ARBA00022485"/>
    </source>
</evidence>
<dbReference type="Pfam" id="PF12838">
    <property type="entry name" value="Fer4_7"/>
    <property type="match status" value="1"/>
</dbReference>
<dbReference type="InterPro" id="IPR019554">
    <property type="entry name" value="Soluble_ligand-bd"/>
</dbReference>
<evidence type="ECO:0000313" key="12">
    <source>
        <dbReference type="Proteomes" id="UP000663281"/>
    </source>
</evidence>
<feature type="binding site" evidence="8">
    <location>
        <position position="424"/>
    </location>
    <ligand>
        <name>[4Fe-4S] cluster</name>
        <dbReference type="ChEBI" id="CHEBI:49883"/>
        <label>2</label>
    </ligand>
</feature>
<dbReference type="FunFam" id="3.30.70.20:FF:000044">
    <property type="entry name" value="Ion-translocating oxidoreductase complex subunit C"/>
    <property type="match status" value="1"/>
</dbReference>
<dbReference type="PANTHER" id="PTHR43034:SF2">
    <property type="entry name" value="ION-TRANSLOCATING OXIDOREDUCTASE COMPLEX SUBUNIT C"/>
    <property type="match status" value="1"/>
</dbReference>
<dbReference type="SUPFAM" id="SSF142019">
    <property type="entry name" value="Nqo1 FMN-binding domain-like"/>
    <property type="match status" value="1"/>
</dbReference>
<dbReference type="Pfam" id="PF13375">
    <property type="entry name" value="RnfC_N"/>
    <property type="match status" value="1"/>
</dbReference>
<evidence type="ECO:0000313" key="11">
    <source>
        <dbReference type="EMBL" id="QSX31630.1"/>
    </source>
</evidence>
<comment type="cofactor">
    <cofactor evidence="8">
        <name>[4Fe-4S] cluster</name>
        <dbReference type="ChEBI" id="CHEBI:49883"/>
    </cofactor>
    <text evidence="8">Binds 2 [4Fe-4S] clusters per subunit.</text>
</comment>
<dbReference type="PROSITE" id="PS00198">
    <property type="entry name" value="4FE4S_FER_1"/>
    <property type="match status" value="2"/>
</dbReference>
<evidence type="ECO:0000256" key="9">
    <source>
        <dbReference type="SAM" id="MobiDB-lite"/>
    </source>
</evidence>
<dbReference type="SUPFAM" id="SSF46548">
    <property type="entry name" value="alpha-helical ferredoxin"/>
    <property type="match status" value="1"/>
</dbReference>
<keyword evidence="8" id="KW-0997">Cell inner membrane</keyword>
<keyword evidence="6 8" id="KW-0408">Iron</keyword>
<evidence type="ECO:0000256" key="1">
    <source>
        <dbReference type="ARBA" id="ARBA00022448"/>
    </source>
</evidence>
<feature type="region of interest" description="Disordered" evidence="9">
    <location>
        <begin position="473"/>
        <end position="496"/>
    </location>
</feature>
<dbReference type="HAMAP" id="MF_00461">
    <property type="entry name" value="RsxC_RnfC"/>
    <property type="match status" value="1"/>
</dbReference>
<feature type="binding site" evidence="8">
    <location>
        <position position="379"/>
    </location>
    <ligand>
        <name>[4Fe-4S] cluster</name>
        <dbReference type="ChEBI" id="CHEBI:49883"/>
        <label>1</label>
    </ligand>
</feature>
<dbReference type="GO" id="GO:0022900">
    <property type="term" value="P:electron transport chain"/>
    <property type="evidence" value="ECO:0007669"/>
    <property type="project" value="UniProtKB-UniRule"/>
</dbReference>
<keyword evidence="12" id="KW-1185">Reference proteome</keyword>
<feature type="binding site" evidence="8">
    <location>
        <position position="382"/>
    </location>
    <ligand>
        <name>[4Fe-4S] cluster</name>
        <dbReference type="ChEBI" id="CHEBI:49883"/>
        <label>1</label>
    </ligand>
</feature>
<dbReference type="Gene3D" id="3.40.50.11540">
    <property type="entry name" value="NADH-ubiquinone oxidoreductase 51kDa subunit"/>
    <property type="match status" value="1"/>
</dbReference>
<feature type="region of interest" description="Disordered" evidence="9">
    <location>
        <begin position="547"/>
        <end position="756"/>
    </location>
</feature>